<evidence type="ECO:0000313" key="3">
    <source>
        <dbReference type="Proteomes" id="UP000065822"/>
    </source>
</evidence>
<dbReference type="Pfam" id="PF13787">
    <property type="entry name" value="HXXEE"/>
    <property type="match status" value="1"/>
</dbReference>
<dbReference type="RefSeq" id="WP_066427932.1">
    <property type="nucleotide sequence ID" value="NZ_CP014227.1"/>
</dbReference>
<keyword evidence="3" id="KW-1185">Reference proteome</keyword>
<protein>
    <recommendedName>
        <fullName evidence="4">HXXEE domain-containing protein</fullName>
    </recommendedName>
</protein>
<feature type="transmembrane region" description="Helical" evidence="1">
    <location>
        <begin position="87"/>
        <end position="109"/>
    </location>
</feature>
<feature type="transmembrane region" description="Helical" evidence="1">
    <location>
        <begin position="115"/>
        <end position="134"/>
    </location>
</feature>
<dbReference type="InterPro" id="IPR025671">
    <property type="entry name" value="HXXEE"/>
</dbReference>
<evidence type="ECO:0008006" key="4">
    <source>
        <dbReference type="Google" id="ProtNLM"/>
    </source>
</evidence>
<reference evidence="2 3" key="1">
    <citation type="submission" date="2016-02" db="EMBL/GenBank/DDBJ databases">
        <authorList>
            <person name="Holder M.E."/>
            <person name="Ajami N.J."/>
            <person name="Petrosino J.F."/>
        </authorList>
    </citation>
    <scope>NUCLEOTIDE SEQUENCE [LARGE SCALE GENOMIC DNA]</scope>
    <source>
        <strain evidence="2 3">CCUG 32990</strain>
    </source>
</reference>
<dbReference type="EMBL" id="CP014227">
    <property type="protein sequence ID" value="AMD84366.1"/>
    <property type="molecule type" value="Genomic_DNA"/>
</dbReference>
<proteinExistence type="predicted"/>
<dbReference type="Proteomes" id="UP000065822">
    <property type="component" value="Chromosome"/>
</dbReference>
<keyword evidence="1" id="KW-0472">Membrane</keyword>
<gene>
    <name evidence="2" type="ORF">AXF12_01740</name>
</gene>
<feature type="transmembrane region" description="Helical" evidence="1">
    <location>
        <begin position="146"/>
        <end position="169"/>
    </location>
</feature>
<organism evidence="2 3">
    <name type="scientific">Capnocytophaga haemolytica</name>
    <dbReference type="NCBI Taxonomy" id="45243"/>
    <lineage>
        <taxon>Bacteria</taxon>
        <taxon>Pseudomonadati</taxon>
        <taxon>Bacteroidota</taxon>
        <taxon>Flavobacteriia</taxon>
        <taxon>Flavobacteriales</taxon>
        <taxon>Flavobacteriaceae</taxon>
        <taxon>Capnocytophaga</taxon>
    </lineage>
</organism>
<sequence length="176" mass="20714">MTIILFLMVLLPIVFMVHDFEEVIMFEQWLAAHREELHKRFPKVAVFVEKQGLFEWRTATFAVAVAHEFVLLSAVSYISIYTGAYEWWFAGFMAYFLHLLMHIVQWLVFKRYVPVIITSLASLPYCGYTLWLFCEQQWLSIGEMCLFTLVGVIIALLSFPSAFGLARLFRKYVQKY</sequence>
<name>A0ABM5XAZ9_9FLAO</name>
<keyword evidence="1" id="KW-1133">Transmembrane helix</keyword>
<evidence type="ECO:0000313" key="2">
    <source>
        <dbReference type="EMBL" id="AMD84366.1"/>
    </source>
</evidence>
<evidence type="ECO:0000256" key="1">
    <source>
        <dbReference type="SAM" id="Phobius"/>
    </source>
</evidence>
<keyword evidence="1" id="KW-0812">Transmembrane</keyword>
<accession>A0ABM5XAZ9</accession>